<dbReference type="Proteomes" id="UP000237144">
    <property type="component" value="Unassembled WGS sequence"/>
</dbReference>
<dbReference type="OrthoDB" id="405996at2759"/>
<dbReference type="PROSITE" id="PS50275">
    <property type="entry name" value="SAC"/>
    <property type="match status" value="1"/>
</dbReference>
<dbReference type="GO" id="GO:0046856">
    <property type="term" value="P:phosphatidylinositol dephosphorylation"/>
    <property type="evidence" value="ECO:0007669"/>
    <property type="project" value="TreeGrafter"/>
</dbReference>
<evidence type="ECO:0000313" key="2">
    <source>
        <dbReference type="EMBL" id="POY70221.1"/>
    </source>
</evidence>
<dbReference type="PANTHER" id="PTHR45662">
    <property type="entry name" value="PHOSPHATIDYLINOSITIDE PHOSPHATASE SAC1"/>
    <property type="match status" value="1"/>
</dbReference>
<dbReference type="Pfam" id="PF02383">
    <property type="entry name" value="Syja_N"/>
    <property type="match status" value="1"/>
</dbReference>
<evidence type="ECO:0000259" key="1">
    <source>
        <dbReference type="PROSITE" id="PS50275"/>
    </source>
</evidence>
<dbReference type="GO" id="GO:0005783">
    <property type="term" value="C:endoplasmic reticulum"/>
    <property type="evidence" value="ECO:0007669"/>
    <property type="project" value="TreeGrafter"/>
</dbReference>
<organism evidence="2 3">
    <name type="scientific">Rhodotorula taiwanensis</name>
    <dbReference type="NCBI Taxonomy" id="741276"/>
    <lineage>
        <taxon>Eukaryota</taxon>
        <taxon>Fungi</taxon>
        <taxon>Dikarya</taxon>
        <taxon>Basidiomycota</taxon>
        <taxon>Pucciniomycotina</taxon>
        <taxon>Microbotryomycetes</taxon>
        <taxon>Sporidiobolales</taxon>
        <taxon>Sporidiobolaceae</taxon>
        <taxon>Rhodotorula</taxon>
    </lineage>
</organism>
<keyword evidence="3" id="KW-1185">Reference proteome</keyword>
<dbReference type="EMBL" id="PJQD01000140">
    <property type="protein sequence ID" value="POY70221.1"/>
    <property type="molecule type" value="Genomic_DNA"/>
</dbReference>
<dbReference type="GO" id="GO:0043812">
    <property type="term" value="F:phosphatidylinositol-4-phosphate phosphatase activity"/>
    <property type="evidence" value="ECO:0007669"/>
    <property type="project" value="TreeGrafter"/>
</dbReference>
<dbReference type="AlphaFoldDB" id="A0A2S5B0M1"/>
<feature type="domain" description="SAC" evidence="1">
    <location>
        <begin position="1"/>
        <end position="175"/>
    </location>
</feature>
<comment type="caution">
    <text evidence="2">The sequence shown here is derived from an EMBL/GenBank/DDBJ whole genome shotgun (WGS) entry which is preliminary data.</text>
</comment>
<reference evidence="2 3" key="1">
    <citation type="journal article" date="2018" name="Front. Microbiol.">
        <title>Prospects for Fungal Bioremediation of Acidic Radioactive Waste Sites: Characterization and Genome Sequence of Rhodotorula taiwanensis MD1149.</title>
        <authorList>
            <person name="Tkavc R."/>
            <person name="Matrosova V.Y."/>
            <person name="Grichenko O.E."/>
            <person name="Gostincar C."/>
            <person name="Volpe R.P."/>
            <person name="Klimenkova P."/>
            <person name="Gaidamakova E.K."/>
            <person name="Zhou C.E."/>
            <person name="Stewart B.J."/>
            <person name="Lyman M.G."/>
            <person name="Malfatti S.A."/>
            <person name="Rubinfeld B."/>
            <person name="Courtot M."/>
            <person name="Singh J."/>
            <person name="Dalgard C.L."/>
            <person name="Hamilton T."/>
            <person name="Frey K.G."/>
            <person name="Gunde-Cimerman N."/>
            <person name="Dugan L."/>
            <person name="Daly M.J."/>
        </authorList>
    </citation>
    <scope>NUCLEOTIDE SEQUENCE [LARGE SCALE GENOMIC DNA]</scope>
    <source>
        <strain evidence="2 3">MD1149</strain>
    </source>
</reference>
<proteinExistence type="predicted"/>
<protein>
    <recommendedName>
        <fullName evidence="1">SAC domain-containing protein</fullName>
    </recommendedName>
</protein>
<evidence type="ECO:0000313" key="3">
    <source>
        <dbReference type="Proteomes" id="UP000237144"/>
    </source>
</evidence>
<dbReference type="InterPro" id="IPR002013">
    <property type="entry name" value="SAC_dom"/>
</dbReference>
<dbReference type="STRING" id="741276.A0A2S5B0M1"/>
<dbReference type="PANTHER" id="PTHR45662:SF2">
    <property type="entry name" value="PHOSPHATIDYLINOSITOL-3-PHOSPHATASE SAC1"/>
    <property type="match status" value="1"/>
</dbReference>
<accession>A0A2S5B0M1</accession>
<gene>
    <name evidence="2" type="ORF">BMF94_6804</name>
</gene>
<name>A0A2S5B0M1_9BASI</name>
<sequence length="175" mass="18797">MLPTAPSKDDGRAHVFSFVQVRGSLPAFWTESASLDGGPAVALSPDVVRKSLPAFSQHIDELARVYGGPIHALAFLHEGKGGVLSAEATLLQAFKALTAEARHHSAAGILTLDSLDITAKNLETLPRGIHAMLRPYMQQMQFSEVSGTVDDGSASLENEQCGVFRVNCREYVSFC</sequence>